<sequence>MTPEELVGLALEAAEEGLRAGEMPIGAVVVMGDEVIGRGHTSERTRGRRLVHADLLAMIEADERLGWSRRERPLLLGITMEPCLMCFGTALSLGVSEIFFGLDAPDDGAAGVPEVWQPGAQDGIFFPLPRLTGGLLRAECQDQFRRYAATVTKPHLRRYAEAMAGLPPTAVPS</sequence>
<evidence type="ECO:0000313" key="3">
    <source>
        <dbReference type="Proteomes" id="UP001595867"/>
    </source>
</evidence>
<dbReference type="InterPro" id="IPR016193">
    <property type="entry name" value="Cytidine_deaminase-like"/>
</dbReference>
<dbReference type="PANTHER" id="PTHR11079:SF162">
    <property type="entry name" value="RIBOFLAVIN BIOSYNTHESIS PROTEIN PYRD, CHLOROPLASTIC"/>
    <property type="match status" value="1"/>
</dbReference>
<dbReference type="InterPro" id="IPR002125">
    <property type="entry name" value="CMP_dCMP_dom"/>
</dbReference>
<organism evidence="2 3">
    <name type="scientific">Actinoplanes subglobosus</name>
    <dbReference type="NCBI Taxonomy" id="1547892"/>
    <lineage>
        <taxon>Bacteria</taxon>
        <taxon>Bacillati</taxon>
        <taxon>Actinomycetota</taxon>
        <taxon>Actinomycetes</taxon>
        <taxon>Micromonosporales</taxon>
        <taxon>Micromonosporaceae</taxon>
        <taxon>Actinoplanes</taxon>
    </lineage>
</organism>
<evidence type="ECO:0000313" key="2">
    <source>
        <dbReference type="EMBL" id="MFC4071364.1"/>
    </source>
</evidence>
<proteinExistence type="predicted"/>
<gene>
    <name evidence="2" type="ORF">ACFO0C_41065</name>
</gene>
<dbReference type="SUPFAM" id="SSF53927">
    <property type="entry name" value="Cytidine deaminase-like"/>
    <property type="match status" value="1"/>
</dbReference>
<comment type="caution">
    <text evidence="2">The sequence shown here is derived from an EMBL/GenBank/DDBJ whole genome shotgun (WGS) entry which is preliminary data.</text>
</comment>
<accession>A0ABV8J8L8</accession>
<dbReference type="EMBL" id="JBHSBL010000028">
    <property type="protein sequence ID" value="MFC4071364.1"/>
    <property type="molecule type" value="Genomic_DNA"/>
</dbReference>
<reference evidence="3" key="1">
    <citation type="journal article" date="2019" name="Int. J. Syst. Evol. Microbiol.">
        <title>The Global Catalogue of Microorganisms (GCM) 10K type strain sequencing project: providing services to taxonomists for standard genome sequencing and annotation.</title>
        <authorList>
            <consortium name="The Broad Institute Genomics Platform"/>
            <consortium name="The Broad Institute Genome Sequencing Center for Infectious Disease"/>
            <person name="Wu L."/>
            <person name="Ma J."/>
        </authorList>
    </citation>
    <scope>NUCLEOTIDE SEQUENCE [LARGE SCALE GENOMIC DNA]</scope>
    <source>
        <strain evidence="3">TBRC 5832</strain>
    </source>
</reference>
<dbReference type="PROSITE" id="PS51747">
    <property type="entry name" value="CYT_DCMP_DEAMINASES_2"/>
    <property type="match status" value="1"/>
</dbReference>
<keyword evidence="3" id="KW-1185">Reference proteome</keyword>
<dbReference type="EC" id="3.5.4.33" evidence="2"/>
<dbReference type="CDD" id="cd01285">
    <property type="entry name" value="nucleoside_deaminase"/>
    <property type="match status" value="1"/>
</dbReference>
<dbReference type="GO" id="GO:0052717">
    <property type="term" value="F:tRNA-specific adenosine-34 deaminase activity"/>
    <property type="evidence" value="ECO:0007669"/>
    <property type="project" value="UniProtKB-EC"/>
</dbReference>
<evidence type="ECO:0000259" key="1">
    <source>
        <dbReference type="PROSITE" id="PS51747"/>
    </source>
</evidence>
<dbReference type="Pfam" id="PF00383">
    <property type="entry name" value="dCMP_cyt_deam_1"/>
    <property type="match status" value="1"/>
</dbReference>
<dbReference type="RefSeq" id="WP_378072236.1">
    <property type="nucleotide sequence ID" value="NZ_JBHSBL010000028.1"/>
</dbReference>
<protein>
    <submittedName>
        <fullName evidence="2">Nucleoside deaminase</fullName>
        <ecNumber evidence="2">3.5.4.33</ecNumber>
    </submittedName>
</protein>
<name>A0ABV8J8L8_9ACTN</name>
<dbReference type="Gene3D" id="3.40.140.10">
    <property type="entry name" value="Cytidine Deaminase, domain 2"/>
    <property type="match status" value="1"/>
</dbReference>
<feature type="domain" description="CMP/dCMP-type deaminase" evidence="1">
    <location>
        <begin position="1"/>
        <end position="114"/>
    </location>
</feature>
<keyword evidence="2" id="KW-0378">Hydrolase</keyword>
<dbReference type="Proteomes" id="UP001595867">
    <property type="component" value="Unassembled WGS sequence"/>
</dbReference>
<dbReference type="PANTHER" id="PTHR11079">
    <property type="entry name" value="CYTOSINE DEAMINASE FAMILY MEMBER"/>
    <property type="match status" value="1"/>
</dbReference>